<dbReference type="GO" id="GO:0006506">
    <property type="term" value="P:GPI anchor biosynthetic process"/>
    <property type="evidence" value="ECO:0007669"/>
    <property type="project" value="InterPro"/>
</dbReference>
<protein>
    <submittedName>
        <fullName evidence="2">Similar to Saccharomyces cerevisiae YGR216C GPI1 Membrane protein involved in the synthesis of N-acetylglucosaminyl phosphatidylinositol (GlcNAc-PI)</fullName>
    </submittedName>
</protein>
<dbReference type="InterPro" id="IPR007720">
    <property type="entry name" value="PigQ/GPI1"/>
</dbReference>
<dbReference type="STRING" id="1173061.A0A0J9X6F5"/>
<evidence type="ECO:0000256" key="1">
    <source>
        <dbReference type="SAM" id="Phobius"/>
    </source>
</evidence>
<dbReference type="AlphaFoldDB" id="A0A0J9X6F5"/>
<accession>A0A0J9X6F5</accession>
<dbReference type="Pfam" id="PF05024">
    <property type="entry name" value="Gpi1"/>
    <property type="match status" value="1"/>
</dbReference>
<dbReference type="PANTHER" id="PTHR21329:SF3">
    <property type="entry name" value="PHOSPHATIDYLINOSITOL N-ACETYLGLUCOSAMINYLTRANSFERASE SUBUNIT Q"/>
    <property type="match status" value="1"/>
</dbReference>
<evidence type="ECO:0000313" key="3">
    <source>
        <dbReference type="Proteomes" id="UP000242525"/>
    </source>
</evidence>
<feature type="transmembrane region" description="Helical" evidence="1">
    <location>
        <begin position="199"/>
        <end position="218"/>
    </location>
</feature>
<keyword evidence="1" id="KW-1133">Transmembrane helix</keyword>
<dbReference type="PANTHER" id="PTHR21329">
    <property type="entry name" value="PHOSPHATIDYLINOSITOL N-ACETYLGLUCOSAMINYLTRANSFERASE SUBUNIT Q-RELATED"/>
    <property type="match status" value="1"/>
</dbReference>
<dbReference type="GO" id="GO:0005783">
    <property type="term" value="C:endoplasmic reticulum"/>
    <property type="evidence" value="ECO:0007669"/>
    <property type="project" value="TreeGrafter"/>
</dbReference>
<dbReference type="EMBL" id="CCBN010000004">
    <property type="protein sequence ID" value="CDO53030.1"/>
    <property type="molecule type" value="Genomic_DNA"/>
</dbReference>
<feature type="transmembrane region" description="Helical" evidence="1">
    <location>
        <begin position="372"/>
        <end position="395"/>
    </location>
</feature>
<keyword evidence="3" id="KW-1185">Reference proteome</keyword>
<keyword evidence="1" id="KW-0812">Transmembrane</keyword>
<sequence>MTQLTISPHSPNSFRIRRSLTWHWGGNQGTIYPVLDHSEKNRHPLNCPSFFKIFKYQQTQMIMFDPPIASRMQYYSLEPISLELSEKSSFTIISQEYEKSLLDEQKEKEQIIEKVKLHASYDPAELSYRGLILRNTISQINCCHELGVEMRRKALEVYPRIRIQTRLRRRLSVSEFAIESAKHVHNRVIDFASNCWDRVVPLLMVGFLGMLMCLRVIAEGILRVIEYRAKPSFYTLKDVSATALQIDLRLQQFCYWPIQYLKIYRRSRDWSSNTNFNMEYIRFYNNIWLVLNDVIIGITLSNLMLERKERIVEYLCYAIDTIFTIEFERTILWLMDWPGGLKLNTELASFFGELILWVIQFWGNFLNLFRPYFGVMVTVVAYSGFAGATLLISVVSDLASFFPAHVYAFYLASGRIYNWQLTVLRSLFHLFRGKKRNILRNRVDSCNYELDQLLIGTILFMSLIFLLPTVVVFYLTFAFFRFAVIIVNAVLESCLACLNHFPLFAILLRIKDFKRVPGGIVYKVLPSPTDSSTSLILLQPLPLQFGKMFYQFTLLTTRLRLHYLSFSVVLRLLSGQFVPIQRSKLYTLLYSKLPARRVNIHDLYKELFPSSSTKQESYDFVSSSGPGGVGNGNRSVLAAMINSSSNSSSSSNSNVSNQPIEPLATATSTSLASGVHNGYSNMANTAAATTSRTRHFQR</sequence>
<reference evidence="2" key="1">
    <citation type="submission" date="2014-03" db="EMBL/GenBank/DDBJ databases">
        <authorList>
            <person name="Casaregola S."/>
        </authorList>
    </citation>
    <scope>NUCLEOTIDE SEQUENCE [LARGE SCALE GENOMIC DNA]</scope>
    <source>
        <strain evidence="2">CLIB 918</strain>
    </source>
</reference>
<gene>
    <name evidence="2" type="ORF">BN980_GECA04s03145g</name>
</gene>
<dbReference type="Proteomes" id="UP000242525">
    <property type="component" value="Unassembled WGS sequence"/>
</dbReference>
<evidence type="ECO:0000313" key="2">
    <source>
        <dbReference type="EMBL" id="CDO53030.1"/>
    </source>
</evidence>
<dbReference type="OrthoDB" id="70250at2759"/>
<name>A0A0J9X6F5_GEOCN</name>
<keyword evidence="1" id="KW-0472">Membrane</keyword>
<feature type="transmembrane region" description="Helical" evidence="1">
    <location>
        <begin position="347"/>
        <end position="365"/>
    </location>
</feature>
<feature type="transmembrane region" description="Helical" evidence="1">
    <location>
        <begin position="452"/>
        <end position="476"/>
    </location>
</feature>
<proteinExistence type="predicted"/>
<feature type="transmembrane region" description="Helical" evidence="1">
    <location>
        <begin position="482"/>
        <end position="508"/>
    </location>
</feature>
<organism evidence="2 3">
    <name type="scientific">Geotrichum candidum</name>
    <name type="common">Oospora lactis</name>
    <name type="synonym">Dipodascus geotrichum</name>
    <dbReference type="NCBI Taxonomy" id="1173061"/>
    <lineage>
        <taxon>Eukaryota</taxon>
        <taxon>Fungi</taxon>
        <taxon>Dikarya</taxon>
        <taxon>Ascomycota</taxon>
        <taxon>Saccharomycotina</taxon>
        <taxon>Dipodascomycetes</taxon>
        <taxon>Dipodascales</taxon>
        <taxon>Dipodascaceae</taxon>
        <taxon>Geotrichum</taxon>
    </lineage>
</organism>
<dbReference type="GO" id="GO:0016020">
    <property type="term" value="C:membrane"/>
    <property type="evidence" value="ECO:0007669"/>
    <property type="project" value="InterPro"/>
</dbReference>
<comment type="caution">
    <text evidence="2">The sequence shown here is derived from an EMBL/GenBank/DDBJ whole genome shotgun (WGS) entry which is preliminary data.</text>
</comment>